<keyword evidence="10" id="KW-1185">Reference proteome</keyword>
<comment type="similarity">
    <text evidence="6">Belongs to the fabD family.</text>
</comment>
<dbReference type="PANTHER" id="PTHR42681:SF1">
    <property type="entry name" value="MALONYL-COA-ACYL CARRIER PROTEIN TRANSACYLASE, MITOCHONDRIAL"/>
    <property type="match status" value="1"/>
</dbReference>
<keyword evidence="3 6" id="KW-0808">Transferase</keyword>
<evidence type="ECO:0000256" key="4">
    <source>
        <dbReference type="ARBA" id="ARBA00023315"/>
    </source>
</evidence>
<dbReference type="InterPro" id="IPR050858">
    <property type="entry name" value="Mal-CoA-ACP_Trans/PKS_FabD"/>
</dbReference>
<sequence>MAKTIFVFPGQGAQYVGMGKALSESFAPAKELLQKADDVLGFSLSKVMFDGPEEDLKMTANTQPALFVFSMMVLEILKAEGIPFDLVAGHSLGEYSAICAAGGFSFEDGLKLVRLRGSLMAEAGRTNPGAMAAIIGVDDEKIQALCDEAKDAGVVVPANFNCPGQIVVSGEVDAVNKLVANCASAGIKAVPLAVSGAFHSPLMQSAQPGLADAIAQTAFHDLQKPLIANVTAKEVTSGNEIKDLLVRQLVNPVRWSQSMLYAQKELGVTAGVEVGAGHVLAGLQRKIDRSVKISAVESVEAVQALKGAL</sequence>
<dbReference type="Gene3D" id="3.30.70.250">
    <property type="entry name" value="Malonyl-CoA ACP transacylase, ACP-binding"/>
    <property type="match status" value="1"/>
</dbReference>
<dbReference type="SUPFAM" id="SSF52151">
    <property type="entry name" value="FabD/lysophospholipase-like"/>
    <property type="match status" value="1"/>
</dbReference>
<dbReference type="FunFam" id="3.30.70.250:FF:000001">
    <property type="entry name" value="Malonyl CoA-acyl carrier protein transacylase"/>
    <property type="match status" value="1"/>
</dbReference>
<dbReference type="Proteomes" id="UP000184275">
    <property type="component" value="Unassembled WGS sequence"/>
</dbReference>
<feature type="domain" description="Malonyl-CoA:ACP transacylase (MAT)" evidence="8">
    <location>
        <begin position="7"/>
        <end position="309"/>
    </location>
</feature>
<dbReference type="NCBIfam" id="TIGR00128">
    <property type="entry name" value="fabD"/>
    <property type="match status" value="1"/>
</dbReference>
<dbReference type="InterPro" id="IPR001227">
    <property type="entry name" value="Ac_transferase_dom_sf"/>
</dbReference>
<dbReference type="GO" id="GO:0004314">
    <property type="term" value="F:[acyl-carrier-protein] S-malonyltransferase activity"/>
    <property type="evidence" value="ECO:0007669"/>
    <property type="project" value="UniProtKB-EC"/>
</dbReference>
<dbReference type="InterPro" id="IPR024925">
    <property type="entry name" value="Malonyl_CoA-ACP_transAc"/>
</dbReference>
<evidence type="ECO:0000313" key="10">
    <source>
        <dbReference type="Proteomes" id="UP000184275"/>
    </source>
</evidence>
<dbReference type="PIRSF" id="PIRSF000446">
    <property type="entry name" value="Mct"/>
    <property type="match status" value="1"/>
</dbReference>
<dbReference type="EMBL" id="FRAW01000004">
    <property type="protein sequence ID" value="SHK35002.1"/>
    <property type="molecule type" value="Genomic_DNA"/>
</dbReference>
<dbReference type="InterPro" id="IPR016035">
    <property type="entry name" value="Acyl_Trfase/lysoPLipase"/>
</dbReference>
<organism evidence="9 10">
    <name type="scientific">Fibrobacter intestinalis</name>
    <dbReference type="NCBI Taxonomy" id="28122"/>
    <lineage>
        <taxon>Bacteria</taxon>
        <taxon>Pseudomonadati</taxon>
        <taxon>Fibrobacterota</taxon>
        <taxon>Fibrobacteria</taxon>
        <taxon>Fibrobacterales</taxon>
        <taxon>Fibrobacteraceae</taxon>
        <taxon>Fibrobacter</taxon>
    </lineage>
</organism>
<evidence type="ECO:0000256" key="2">
    <source>
        <dbReference type="ARBA" id="ARBA00018953"/>
    </source>
</evidence>
<comment type="catalytic activity">
    <reaction evidence="5 6">
        <text>holo-[ACP] + malonyl-CoA = malonyl-[ACP] + CoA</text>
        <dbReference type="Rhea" id="RHEA:41792"/>
        <dbReference type="Rhea" id="RHEA-COMP:9623"/>
        <dbReference type="Rhea" id="RHEA-COMP:9685"/>
        <dbReference type="ChEBI" id="CHEBI:57287"/>
        <dbReference type="ChEBI" id="CHEBI:57384"/>
        <dbReference type="ChEBI" id="CHEBI:64479"/>
        <dbReference type="ChEBI" id="CHEBI:78449"/>
        <dbReference type="EC" id="2.3.1.39"/>
    </reaction>
</comment>
<dbReference type="InterPro" id="IPR004410">
    <property type="entry name" value="Malonyl_CoA-ACP_transAc_FabD"/>
</dbReference>
<accession>A0A1M6RR97</accession>
<feature type="active site" evidence="7">
    <location>
        <position position="91"/>
    </location>
</feature>
<dbReference type="InterPro" id="IPR014043">
    <property type="entry name" value="Acyl_transferase_dom"/>
</dbReference>
<dbReference type="RefSeq" id="WP_073302734.1">
    <property type="nucleotide sequence ID" value="NZ_FRAW01000004.1"/>
</dbReference>
<reference evidence="10" key="1">
    <citation type="submission" date="2016-11" db="EMBL/GenBank/DDBJ databases">
        <authorList>
            <person name="Varghese N."/>
            <person name="Submissions S."/>
        </authorList>
    </citation>
    <scope>NUCLEOTIDE SEQUENCE [LARGE SCALE GENOMIC DNA]</scope>
    <source>
        <strain evidence="10">UWOS</strain>
    </source>
</reference>
<evidence type="ECO:0000256" key="3">
    <source>
        <dbReference type="ARBA" id="ARBA00022679"/>
    </source>
</evidence>
<evidence type="ECO:0000313" key="9">
    <source>
        <dbReference type="EMBL" id="SHK35002.1"/>
    </source>
</evidence>
<dbReference type="SUPFAM" id="SSF55048">
    <property type="entry name" value="Probable ACP-binding domain of malonyl-CoA ACP transacylase"/>
    <property type="match status" value="1"/>
</dbReference>
<evidence type="ECO:0000259" key="8">
    <source>
        <dbReference type="SMART" id="SM00827"/>
    </source>
</evidence>
<proteinExistence type="inferred from homology"/>
<dbReference type="SMART" id="SM00827">
    <property type="entry name" value="PKS_AT"/>
    <property type="match status" value="1"/>
</dbReference>
<protein>
    <recommendedName>
        <fullName evidence="2 6">Malonyl CoA-acyl carrier protein transacylase</fullName>
        <ecNumber evidence="1 6">2.3.1.39</ecNumber>
    </recommendedName>
</protein>
<dbReference type="AlphaFoldDB" id="A0A1M6RR97"/>
<dbReference type="InterPro" id="IPR016036">
    <property type="entry name" value="Malonyl_transacylase_ACP-bd"/>
</dbReference>
<dbReference type="Pfam" id="PF00698">
    <property type="entry name" value="Acyl_transf_1"/>
    <property type="match status" value="1"/>
</dbReference>
<dbReference type="PANTHER" id="PTHR42681">
    <property type="entry name" value="MALONYL-COA-ACYL CARRIER PROTEIN TRANSACYLASE, MITOCHONDRIAL"/>
    <property type="match status" value="1"/>
</dbReference>
<evidence type="ECO:0000256" key="7">
    <source>
        <dbReference type="PIRSR" id="PIRSR000446-1"/>
    </source>
</evidence>
<keyword evidence="4 6" id="KW-0012">Acyltransferase</keyword>
<dbReference type="Gene3D" id="3.40.366.10">
    <property type="entry name" value="Malonyl-Coenzyme A Acyl Carrier Protein, domain 2"/>
    <property type="match status" value="1"/>
</dbReference>
<evidence type="ECO:0000256" key="1">
    <source>
        <dbReference type="ARBA" id="ARBA00013258"/>
    </source>
</evidence>
<gene>
    <name evidence="9" type="ORF">SAMN05720469_10487</name>
</gene>
<evidence type="ECO:0000256" key="5">
    <source>
        <dbReference type="ARBA" id="ARBA00048462"/>
    </source>
</evidence>
<dbReference type="GO" id="GO:0006633">
    <property type="term" value="P:fatty acid biosynthetic process"/>
    <property type="evidence" value="ECO:0007669"/>
    <property type="project" value="TreeGrafter"/>
</dbReference>
<feature type="active site" evidence="7">
    <location>
        <position position="199"/>
    </location>
</feature>
<dbReference type="GO" id="GO:0005829">
    <property type="term" value="C:cytosol"/>
    <property type="evidence" value="ECO:0007669"/>
    <property type="project" value="TreeGrafter"/>
</dbReference>
<name>A0A1M6RR97_9BACT</name>
<evidence type="ECO:0000256" key="6">
    <source>
        <dbReference type="PIRNR" id="PIRNR000446"/>
    </source>
</evidence>
<dbReference type="EC" id="2.3.1.39" evidence="1 6"/>